<dbReference type="PROSITE" id="PS51155">
    <property type="entry name" value="CHIT_BIND_RR_2"/>
    <property type="match status" value="1"/>
</dbReference>
<dbReference type="CDD" id="cd23159">
    <property type="entry name" value="Prefoldin_URI1"/>
    <property type="match status" value="1"/>
</dbReference>
<evidence type="ECO:0000313" key="6">
    <source>
        <dbReference type="Proteomes" id="UP000076502"/>
    </source>
</evidence>
<dbReference type="Proteomes" id="UP000076502">
    <property type="component" value="Unassembled WGS sequence"/>
</dbReference>
<dbReference type="GO" id="GO:0005615">
    <property type="term" value="C:extracellular space"/>
    <property type="evidence" value="ECO:0007669"/>
    <property type="project" value="TreeGrafter"/>
</dbReference>
<feature type="coiled-coil region" evidence="3">
    <location>
        <begin position="219"/>
        <end position="246"/>
    </location>
</feature>
<proteinExistence type="predicted"/>
<dbReference type="PANTHER" id="PTHR12236:SF79">
    <property type="entry name" value="CUTICULAR PROTEIN 50CB-RELATED"/>
    <property type="match status" value="1"/>
</dbReference>
<keyword evidence="3" id="KW-0175">Coiled coil</keyword>
<feature type="compositionally biased region" description="Basic and acidic residues" evidence="4">
    <location>
        <begin position="363"/>
        <end position="376"/>
    </location>
</feature>
<sequence length="548" mass="62396">MVPVGKRALLKGKLIHTNEVLACLGDGYFVKYSAEGAAALCARRIQHAEEMLKKLGTERDLYETRMLFANSNLFENCAGKEIVEHWNNDQIEEWKVKHREKEREYHQKLAKFKQEEKKKIETEEDLFERLDQLELEEELADEFNRLKDEQYELFGDEPEDYSYDSESSSESEKDSFNEDKKEEEKEEVMDTQSVEEVESRKIKKSVSFVEPGNTVNKQKVEESTEIKQTNEEIEDSEESIIRIEFRHSECNPVRMSEEDSIKTPADIYRIFSKPKSILKRSSNDIPPIQAPPPDYSTEEDEEEEESIKPSTYETLFIALMVSIGIVHCEPPLNTQYGVPGNYAGNNNNNNNNQVSSGAGNDFGNHHYDSGNDHDYADQPMSYEFGYAVKDQATGNDFGRRETSDGETVRGEYRVQLPDGRTQIVTYTADWRTGFHADVRYEGTATYPDQYNTQNNGYNNNNNNNNNNNQGGSGFGYQGNNAGGYNGGNNGGYNYQQPSGNYNNGNNNYNNGNNYQFGSNALDNGYNNFGARNGYNPRVPSPTYGPAFR</sequence>
<feature type="region of interest" description="Disordered" evidence="4">
    <location>
        <begin position="449"/>
        <end position="507"/>
    </location>
</feature>
<feature type="region of interest" description="Disordered" evidence="4">
    <location>
        <begin position="279"/>
        <end position="309"/>
    </location>
</feature>
<dbReference type="OrthoDB" id="21413at2759"/>
<feature type="compositionally biased region" description="Low complexity" evidence="4">
    <location>
        <begin position="491"/>
        <end position="507"/>
    </location>
</feature>
<keyword evidence="6" id="KW-1185">Reference proteome</keyword>
<dbReference type="AlphaFoldDB" id="A0A154PBZ8"/>
<keyword evidence="1 2" id="KW-0193">Cuticle</keyword>
<dbReference type="GO" id="GO:0042302">
    <property type="term" value="F:structural constituent of cuticle"/>
    <property type="evidence" value="ECO:0007669"/>
    <property type="project" value="UniProtKB-UniRule"/>
</dbReference>
<feature type="compositionally biased region" description="Basic and acidic residues" evidence="4">
    <location>
        <begin position="170"/>
        <end position="183"/>
    </location>
</feature>
<feature type="compositionally biased region" description="Acidic residues" evidence="4">
    <location>
        <begin position="155"/>
        <end position="169"/>
    </location>
</feature>
<organism evidence="5 6">
    <name type="scientific">Dufourea novaeangliae</name>
    <name type="common">Sweat bee</name>
    <dbReference type="NCBI Taxonomy" id="178035"/>
    <lineage>
        <taxon>Eukaryota</taxon>
        <taxon>Metazoa</taxon>
        <taxon>Ecdysozoa</taxon>
        <taxon>Arthropoda</taxon>
        <taxon>Hexapoda</taxon>
        <taxon>Insecta</taxon>
        <taxon>Pterygota</taxon>
        <taxon>Neoptera</taxon>
        <taxon>Endopterygota</taxon>
        <taxon>Hymenoptera</taxon>
        <taxon>Apocrita</taxon>
        <taxon>Aculeata</taxon>
        <taxon>Apoidea</taxon>
        <taxon>Anthophila</taxon>
        <taxon>Halictidae</taxon>
        <taxon>Rophitinae</taxon>
        <taxon>Dufourea</taxon>
    </lineage>
</organism>
<dbReference type="Gene3D" id="1.10.287.370">
    <property type="match status" value="1"/>
</dbReference>
<evidence type="ECO:0000313" key="5">
    <source>
        <dbReference type="EMBL" id="KZC08798.1"/>
    </source>
</evidence>
<evidence type="ECO:0000256" key="3">
    <source>
        <dbReference type="SAM" id="Coils"/>
    </source>
</evidence>
<evidence type="ECO:0000256" key="2">
    <source>
        <dbReference type="PROSITE-ProRule" id="PRU00497"/>
    </source>
</evidence>
<feature type="compositionally biased region" description="Acidic residues" evidence="4">
    <location>
        <begin position="184"/>
        <end position="196"/>
    </location>
</feature>
<feature type="region of interest" description="Disordered" evidence="4">
    <location>
        <begin position="343"/>
        <end position="378"/>
    </location>
</feature>
<feature type="compositionally biased region" description="Low complexity" evidence="4">
    <location>
        <begin position="449"/>
        <end position="469"/>
    </location>
</feature>
<dbReference type="InterPro" id="IPR004127">
    <property type="entry name" value="Prefoldin_subunit_alpha"/>
</dbReference>
<name>A0A154PBZ8_DUFNO</name>
<dbReference type="Pfam" id="PF02996">
    <property type="entry name" value="Prefoldin"/>
    <property type="match status" value="1"/>
</dbReference>
<evidence type="ECO:0000256" key="4">
    <source>
        <dbReference type="SAM" id="MobiDB-lite"/>
    </source>
</evidence>
<feature type="compositionally biased region" description="Acidic residues" evidence="4">
    <location>
        <begin position="296"/>
        <end position="305"/>
    </location>
</feature>
<gene>
    <name evidence="5" type="ORF">WN55_11301</name>
</gene>
<dbReference type="EMBL" id="KQ434857">
    <property type="protein sequence ID" value="KZC08798.1"/>
    <property type="molecule type" value="Genomic_DNA"/>
</dbReference>
<dbReference type="GO" id="GO:0031012">
    <property type="term" value="C:extracellular matrix"/>
    <property type="evidence" value="ECO:0007669"/>
    <property type="project" value="TreeGrafter"/>
</dbReference>
<dbReference type="PANTHER" id="PTHR12236">
    <property type="entry name" value="STRUCTURAL CONTITUENT OF CUTICLE"/>
    <property type="match status" value="1"/>
</dbReference>
<evidence type="ECO:0000256" key="1">
    <source>
        <dbReference type="ARBA" id="ARBA00022460"/>
    </source>
</evidence>
<dbReference type="InterPro" id="IPR009053">
    <property type="entry name" value="Prefoldin"/>
</dbReference>
<dbReference type="InterPro" id="IPR000618">
    <property type="entry name" value="Insect_cuticle"/>
</dbReference>
<feature type="region of interest" description="Disordered" evidence="4">
    <location>
        <begin position="155"/>
        <end position="196"/>
    </location>
</feature>
<feature type="coiled-coil region" evidence="3">
    <location>
        <begin position="98"/>
        <end position="133"/>
    </location>
</feature>
<dbReference type="SUPFAM" id="SSF46579">
    <property type="entry name" value="Prefoldin"/>
    <property type="match status" value="1"/>
</dbReference>
<protein>
    <submittedName>
        <fullName evidence="5">Pro-resilin</fullName>
    </submittedName>
</protein>
<dbReference type="InterPro" id="IPR031311">
    <property type="entry name" value="CHIT_BIND_RR_consensus"/>
</dbReference>
<accession>A0A154PBZ8</accession>
<dbReference type="Pfam" id="PF00379">
    <property type="entry name" value="Chitin_bind_4"/>
    <property type="match status" value="1"/>
</dbReference>
<reference evidence="5 6" key="1">
    <citation type="submission" date="2015-07" db="EMBL/GenBank/DDBJ databases">
        <title>The genome of Dufourea novaeangliae.</title>
        <authorList>
            <person name="Pan H."/>
            <person name="Kapheim K."/>
        </authorList>
    </citation>
    <scope>NUCLEOTIDE SEQUENCE [LARGE SCALE GENOMIC DNA]</scope>
    <source>
        <strain evidence="5">0120121106</strain>
        <tissue evidence="5">Whole body</tissue>
    </source>
</reference>
<feature type="compositionally biased region" description="Gly residues" evidence="4">
    <location>
        <begin position="470"/>
        <end position="490"/>
    </location>
</feature>
<dbReference type="InterPro" id="IPR051217">
    <property type="entry name" value="Insect_Cuticle_Struc_Prot"/>
</dbReference>
<feature type="compositionally biased region" description="Low complexity" evidence="4">
    <location>
        <begin position="343"/>
        <end position="359"/>
    </location>
</feature>
<dbReference type="PROSITE" id="PS00233">
    <property type="entry name" value="CHIT_BIND_RR_1"/>
    <property type="match status" value="1"/>
</dbReference>